<name>A0ACC0PQS9_RHOML</name>
<reference evidence="1" key="1">
    <citation type="submission" date="2022-02" db="EMBL/GenBank/DDBJ databases">
        <title>Plant Genome Project.</title>
        <authorList>
            <person name="Zhang R.-G."/>
        </authorList>
    </citation>
    <scope>NUCLEOTIDE SEQUENCE</scope>
    <source>
        <strain evidence="1">AT1</strain>
    </source>
</reference>
<evidence type="ECO:0000313" key="2">
    <source>
        <dbReference type="Proteomes" id="UP001062846"/>
    </source>
</evidence>
<proteinExistence type="predicted"/>
<keyword evidence="2" id="KW-1185">Reference proteome</keyword>
<comment type="caution">
    <text evidence="1">The sequence shown here is derived from an EMBL/GenBank/DDBJ whole genome shotgun (WGS) entry which is preliminary data.</text>
</comment>
<organism evidence="1 2">
    <name type="scientific">Rhododendron molle</name>
    <name type="common">Chinese azalea</name>
    <name type="synonym">Azalea mollis</name>
    <dbReference type="NCBI Taxonomy" id="49168"/>
    <lineage>
        <taxon>Eukaryota</taxon>
        <taxon>Viridiplantae</taxon>
        <taxon>Streptophyta</taxon>
        <taxon>Embryophyta</taxon>
        <taxon>Tracheophyta</taxon>
        <taxon>Spermatophyta</taxon>
        <taxon>Magnoliopsida</taxon>
        <taxon>eudicotyledons</taxon>
        <taxon>Gunneridae</taxon>
        <taxon>Pentapetalae</taxon>
        <taxon>asterids</taxon>
        <taxon>Ericales</taxon>
        <taxon>Ericaceae</taxon>
        <taxon>Ericoideae</taxon>
        <taxon>Rhodoreae</taxon>
        <taxon>Rhododendron</taxon>
    </lineage>
</organism>
<dbReference type="EMBL" id="CM046389">
    <property type="protein sequence ID" value="KAI8567941.1"/>
    <property type="molecule type" value="Genomic_DNA"/>
</dbReference>
<evidence type="ECO:0000313" key="1">
    <source>
        <dbReference type="EMBL" id="KAI8567941.1"/>
    </source>
</evidence>
<gene>
    <name evidence="1" type="ORF">RHMOL_Rhmol02G0160200</name>
</gene>
<accession>A0ACC0PQS9</accession>
<dbReference type="Proteomes" id="UP001062846">
    <property type="component" value="Chromosome 2"/>
</dbReference>
<protein>
    <submittedName>
        <fullName evidence="1">Uncharacterized protein</fullName>
    </submittedName>
</protein>
<sequence>MEDELSFIGKWTSSRSFNHRSLHRIGSGLNPCEQAISIIGKTLSAFDEDNLIPCFGFGDASTHDQEVFSFDPEERYYNGFEGVLRRYREIVPHLKLSQVTRSVDTVHGKVSPQEQNTIDAIIKARLAMIVENTSVHVPFAAHQSKPE</sequence>